<sequence>MERRPNERQAAGTHGNERGWGDRMHGGAVTGGTRDDHIWVNVSLLGTGMTARLSPDQADDLARQLHLWAEQVRRTRT</sequence>
<reference evidence="2 3" key="1">
    <citation type="submission" date="2016-10" db="EMBL/GenBank/DDBJ databases">
        <authorList>
            <person name="de Groot N.N."/>
        </authorList>
    </citation>
    <scope>NUCLEOTIDE SEQUENCE [LARGE SCALE GENOMIC DNA]</scope>
    <source>
        <strain evidence="2 3">DSM 43019</strain>
    </source>
</reference>
<evidence type="ECO:0000256" key="1">
    <source>
        <dbReference type="SAM" id="MobiDB-lite"/>
    </source>
</evidence>
<feature type="compositionally biased region" description="Basic and acidic residues" evidence="1">
    <location>
        <begin position="15"/>
        <end position="25"/>
    </location>
</feature>
<keyword evidence="3" id="KW-1185">Reference proteome</keyword>
<dbReference type="STRING" id="35752.SAMN05421541_116171"/>
<accession>A0A1I2KFR7</accession>
<evidence type="ECO:0000313" key="2">
    <source>
        <dbReference type="EMBL" id="SFF65293.1"/>
    </source>
</evidence>
<dbReference type="Proteomes" id="UP000199645">
    <property type="component" value="Unassembled WGS sequence"/>
</dbReference>
<dbReference type="EMBL" id="FONV01000016">
    <property type="protein sequence ID" value="SFF65293.1"/>
    <property type="molecule type" value="Genomic_DNA"/>
</dbReference>
<dbReference type="RefSeq" id="WP_143134058.1">
    <property type="nucleotide sequence ID" value="NZ_BOMT01000086.1"/>
</dbReference>
<proteinExistence type="predicted"/>
<feature type="region of interest" description="Disordered" evidence="1">
    <location>
        <begin position="1"/>
        <end position="33"/>
    </location>
</feature>
<evidence type="ECO:0000313" key="3">
    <source>
        <dbReference type="Proteomes" id="UP000199645"/>
    </source>
</evidence>
<organism evidence="2 3">
    <name type="scientific">Actinoplanes philippinensis</name>
    <dbReference type="NCBI Taxonomy" id="35752"/>
    <lineage>
        <taxon>Bacteria</taxon>
        <taxon>Bacillati</taxon>
        <taxon>Actinomycetota</taxon>
        <taxon>Actinomycetes</taxon>
        <taxon>Micromonosporales</taxon>
        <taxon>Micromonosporaceae</taxon>
        <taxon>Actinoplanes</taxon>
    </lineage>
</organism>
<name>A0A1I2KFR7_9ACTN</name>
<protein>
    <submittedName>
        <fullName evidence="2">Uncharacterized protein</fullName>
    </submittedName>
</protein>
<gene>
    <name evidence="2" type="ORF">SAMN05421541_116171</name>
</gene>
<dbReference type="AlphaFoldDB" id="A0A1I2KFR7"/>